<keyword evidence="2" id="KW-0449">Lipoprotein</keyword>
<dbReference type="Gene3D" id="1.20.1600.10">
    <property type="entry name" value="Outer membrane efflux proteins (OEP)"/>
    <property type="match status" value="1"/>
</dbReference>
<dbReference type="InterPro" id="IPR010131">
    <property type="entry name" value="MdtP/NodT-like"/>
</dbReference>
<protein>
    <submittedName>
        <fullName evidence="4">NodT family RND efflux system</fullName>
    </submittedName>
</protein>
<dbReference type="InterPro" id="IPR003423">
    <property type="entry name" value="OMP_efflux"/>
</dbReference>
<dbReference type="SUPFAM" id="SSF56954">
    <property type="entry name" value="Outer membrane efflux proteins (OEP)"/>
    <property type="match status" value="1"/>
</dbReference>
<reference evidence="4" key="1">
    <citation type="journal article" date="2009" name="ISME J.">
        <title>Functional metagenomics reveals diverse beta-lactamases in a remote Alaskan soil.</title>
        <authorList>
            <person name="Allen H.K."/>
            <person name="Moe L.A."/>
            <person name="Rodbumrer J."/>
            <person name="Gaarder A."/>
            <person name="Handelsman J."/>
        </authorList>
    </citation>
    <scope>NUCLEOTIDE SEQUENCE</scope>
</reference>
<evidence type="ECO:0000313" key="4">
    <source>
        <dbReference type="EMBL" id="ACN58992.1"/>
    </source>
</evidence>
<dbReference type="GO" id="GO:0005886">
    <property type="term" value="C:plasma membrane"/>
    <property type="evidence" value="ECO:0007669"/>
    <property type="project" value="UniProtKB-SubCell"/>
</dbReference>
<dbReference type="PANTHER" id="PTHR30203:SF30">
    <property type="entry name" value="OUTER MEMBRANE PROTEIN-RELATED"/>
    <property type="match status" value="1"/>
</dbReference>
<dbReference type="PANTHER" id="PTHR30203">
    <property type="entry name" value="OUTER MEMBRANE CATION EFFLUX PROTEIN"/>
    <property type="match status" value="1"/>
</dbReference>
<evidence type="ECO:0000256" key="1">
    <source>
        <dbReference type="ARBA" id="ARBA00007613"/>
    </source>
</evidence>
<dbReference type="NCBIfam" id="TIGR01845">
    <property type="entry name" value="outer_NodT"/>
    <property type="match status" value="1"/>
</dbReference>
<dbReference type="Gene3D" id="2.20.200.10">
    <property type="entry name" value="Outer membrane efflux proteins (OEP)"/>
    <property type="match status" value="1"/>
</dbReference>
<evidence type="ECO:0000256" key="3">
    <source>
        <dbReference type="SAM" id="Coils"/>
    </source>
</evidence>
<comment type="similarity">
    <text evidence="1 2">Belongs to the outer membrane factor (OMF) (TC 1.B.17) family.</text>
</comment>
<feature type="coiled-coil region" evidence="3">
    <location>
        <begin position="195"/>
        <end position="222"/>
    </location>
</feature>
<sequence>MTMRTKRILKYAGIIFISLAYTACTGPYLSQKIENKTTPKEFYSSQDTINTVKIQWKEFFTDPYLTTLIDTALRNNQEFNIILQEINIANNEVRARKGEYLPFVDIEGGAGVEKVGEYTRNGAVEKNSEIQPGKEFPNPLPNYVIAATASWEVDIWKKLRNAKTAALYRYLSTVEGKNFMVTNLIAEIANSYYELMALDNQLEILRKNIEIQQNALEIVKMEKAAAKVTELAVRKFEAEVLKNQSRQFYILQAIVETENKINFLVGRFPQPVLRNSQTFTDLVPREISAGIPSQLLTNRPDIKQAELQLVAAKLDVKSARANFYPSLRITAGVGFEAFNPKFLINSPQSLLYSLGGQLMQPLINRNAIKAYYYSATSKQIQQAFNYEQTILKAYIEVANQLSNINNLESSYALKAKQVEALTESIAISTRLFKSARADYMEVLLTQRDALEAKFELIETKMHQMNARVNIYQQLGGGWN</sequence>
<organism evidence="4">
    <name type="scientific">uncultured bacterium BLR19</name>
    <dbReference type="NCBI Taxonomy" id="506519"/>
    <lineage>
        <taxon>Bacteria</taxon>
        <taxon>environmental samples</taxon>
    </lineage>
</organism>
<dbReference type="Pfam" id="PF02321">
    <property type="entry name" value="OEP"/>
    <property type="match status" value="2"/>
</dbReference>
<name>C0INY9_9BACT</name>
<keyword evidence="2" id="KW-0472">Membrane</keyword>
<keyword evidence="3" id="KW-0175">Coiled coil</keyword>
<keyword evidence="2" id="KW-0564">Palmitate</keyword>
<dbReference type="AlphaFoldDB" id="C0INY9"/>
<feature type="coiled-coil region" evidence="3">
    <location>
        <begin position="440"/>
        <end position="467"/>
    </location>
</feature>
<proteinExistence type="inferred from homology"/>
<evidence type="ECO:0000256" key="2">
    <source>
        <dbReference type="RuleBase" id="RU362097"/>
    </source>
</evidence>
<dbReference type="GO" id="GO:0015562">
    <property type="term" value="F:efflux transmembrane transporter activity"/>
    <property type="evidence" value="ECO:0007669"/>
    <property type="project" value="InterPro"/>
</dbReference>
<dbReference type="EMBL" id="EU408359">
    <property type="protein sequence ID" value="ACN58992.1"/>
    <property type="molecule type" value="Genomic_DNA"/>
</dbReference>
<gene>
    <name evidence="4" type="ORF">AKSOIL_0317</name>
</gene>
<keyword evidence="2" id="KW-1134">Transmembrane beta strand</keyword>
<accession>C0INY9</accession>
<comment type="subcellular location">
    <subcellularLocation>
        <location evidence="2">Cell membrane</location>
        <topology evidence="2">Lipid-anchor</topology>
    </subcellularLocation>
</comment>
<keyword evidence="2" id="KW-0812">Transmembrane</keyword>